<organism evidence="1 2">
    <name type="scientific">Paractinoplanes hotanensis</name>
    <dbReference type="NCBI Taxonomy" id="2906497"/>
    <lineage>
        <taxon>Bacteria</taxon>
        <taxon>Bacillati</taxon>
        <taxon>Actinomycetota</taxon>
        <taxon>Actinomycetes</taxon>
        <taxon>Micromonosporales</taxon>
        <taxon>Micromonosporaceae</taxon>
        <taxon>Paractinoplanes</taxon>
    </lineage>
</organism>
<proteinExistence type="predicted"/>
<evidence type="ECO:0000313" key="1">
    <source>
        <dbReference type="EMBL" id="MCM4079993.1"/>
    </source>
</evidence>
<dbReference type="NCBIfam" id="NF040657">
    <property type="entry name" value="immun_SitI3"/>
    <property type="match status" value="1"/>
</dbReference>
<protein>
    <submittedName>
        <fullName evidence="1">SitI3 family protein</fullName>
    </submittedName>
</protein>
<gene>
    <name evidence="1" type="ORF">LXN57_20655</name>
</gene>
<accession>A0ABT0Y1V3</accession>
<dbReference type="EMBL" id="JAMQOL010000027">
    <property type="protein sequence ID" value="MCM4079993.1"/>
    <property type="molecule type" value="Genomic_DNA"/>
</dbReference>
<comment type="caution">
    <text evidence="1">The sequence shown here is derived from an EMBL/GenBank/DDBJ whole genome shotgun (WGS) entry which is preliminary data.</text>
</comment>
<keyword evidence="2" id="KW-1185">Reference proteome</keyword>
<sequence>MATEYELTLAGGTPGEVVAERAFPDLAERPTGTAPLLVSALDDRYGFVATVKSGRSRFVEVLSDDGNWEWEPEPYTSVMFRMAKTSDLDHQVVSMLTVVRRVLSTGSEDAAFFVNGDILLLTRLNGVVVKHRRDKWWAIHEGSDQIVPG</sequence>
<dbReference type="Proteomes" id="UP001523216">
    <property type="component" value="Unassembled WGS sequence"/>
</dbReference>
<evidence type="ECO:0000313" key="2">
    <source>
        <dbReference type="Proteomes" id="UP001523216"/>
    </source>
</evidence>
<reference evidence="1 2" key="1">
    <citation type="submission" date="2022-06" db="EMBL/GenBank/DDBJ databases">
        <title>Actinoplanes abujensis sp. nov., isolated from Nigerian arid soil.</title>
        <authorList>
            <person name="Ding P."/>
        </authorList>
    </citation>
    <scope>NUCLEOTIDE SEQUENCE [LARGE SCALE GENOMIC DNA]</scope>
    <source>
        <strain evidence="2">TRM88002</strain>
    </source>
</reference>
<name>A0ABT0Y1V3_9ACTN</name>
<dbReference type="RefSeq" id="WP_251799804.1">
    <property type="nucleotide sequence ID" value="NZ_JAMQOL010000027.1"/>
</dbReference>
<dbReference type="InterPro" id="IPR049799">
    <property type="entry name" value="SitI3-like"/>
</dbReference>